<evidence type="ECO:0008006" key="4">
    <source>
        <dbReference type="Google" id="ProtNLM"/>
    </source>
</evidence>
<protein>
    <recommendedName>
        <fullName evidence="4">Glycine rich protein</fullName>
    </recommendedName>
</protein>
<evidence type="ECO:0000313" key="2">
    <source>
        <dbReference type="EMBL" id="MFD1813706.1"/>
    </source>
</evidence>
<sequence length="328" mass="30601">MSAATAFGVTAATAVAVSAGAGTASADMAIGCAQSGNLVTCGFQGVTTEQTLRIPRGVKSMRVTAIGGPGVGVGQAGGRGGIVETDLPVTPGSLLYIRVGVDGVGNGGGASTVSTRSIEDRAAGLASRLIVAPGGGGAAAGGVGGDAGLNAPESGGSGVTTQAGGQIEALDDLDVAHQTQLYLAGGDIIDGGMNRAGAGGRGGTVDGGGAGGKIQRVAEDGTIQLVSEGAPGTLGIGGEGDGSGGSGGAGYYGGGGGADGAAGGGGSYLVPAGGQTRLAEPGRVPHVYFEFSMGLDGMIGSFGSSGAGTLSSAFNSGLEGTTSSVFAS</sequence>
<evidence type="ECO:0000256" key="1">
    <source>
        <dbReference type="SAM" id="SignalP"/>
    </source>
</evidence>
<dbReference type="Proteomes" id="UP001597286">
    <property type="component" value="Unassembled WGS sequence"/>
</dbReference>
<accession>A0ABW4P6N9</accession>
<organism evidence="2 3">
    <name type="scientific">Rhodococcus gannanensis</name>
    <dbReference type="NCBI Taxonomy" id="1960308"/>
    <lineage>
        <taxon>Bacteria</taxon>
        <taxon>Bacillati</taxon>
        <taxon>Actinomycetota</taxon>
        <taxon>Actinomycetes</taxon>
        <taxon>Mycobacteriales</taxon>
        <taxon>Nocardiaceae</taxon>
        <taxon>Rhodococcus</taxon>
    </lineage>
</organism>
<name>A0ABW4P6N9_9NOCA</name>
<comment type="caution">
    <text evidence="2">The sequence shown here is derived from an EMBL/GenBank/DDBJ whole genome shotgun (WGS) entry which is preliminary data.</text>
</comment>
<keyword evidence="3" id="KW-1185">Reference proteome</keyword>
<proteinExistence type="predicted"/>
<reference evidence="3" key="1">
    <citation type="journal article" date="2019" name="Int. J. Syst. Evol. Microbiol.">
        <title>The Global Catalogue of Microorganisms (GCM) 10K type strain sequencing project: providing services to taxonomists for standard genome sequencing and annotation.</title>
        <authorList>
            <consortium name="The Broad Institute Genomics Platform"/>
            <consortium name="The Broad Institute Genome Sequencing Center for Infectious Disease"/>
            <person name="Wu L."/>
            <person name="Ma J."/>
        </authorList>
    </citation>
    <scope>NUCLEOTIDE SEQUENCE [LARGE SCALE GENOMIC DNA]</scope>
    <source>
        <strain evidence="3">DT72</strain>
    </source>
</reference>
<dbReference type="RefSeq" id="WP_378486204.1">
    <property type="nucleotide sequence ID" value="NZ_JBHUFB010000012.1"/>
</dbReference>
<evidence type="ECO:0000313" key="3">
    <source>
        <dbReference type="Proteomes" id="UP001597286"/>
    </source>
</evidence>
<dbReference type="EMBL" id="JBHUFB010000012">
    <property type="protein sequence ID" value="MFD1813706.1"/>
    <property type="molecule type" value="Genomic_DNA"/>
</dbReference>
<feature type="chain" id="PRO_5045851358" description="Glycine rich protein" evidence="1">
    <location>
        <begin position="27"/>
        <end position="328"/>
    </location>
</feature>
<feature type="signal peptide" evidence="1">
    <location>
        <begin position="1"/>
        <end position="26"/>
    </location>
</feature>
<gene>
    <name evidence="2" type="ORF">ACFSJG_15920</name>
</gene>
<keyword evidence="1" id="KW-0732">Signal</keyword>